<proteinExistence type="predicted"/>
<keyword evidence="2" id="KW-1185">Reference proteome</keyword>
<evidence type="ECO:0000313" key="1">
    <source>
        <dbReference type="EMBL" id="TFK65212.1"/>
    </source>
</evidence>
<protein>
    <submittedName>
        <fullName evidence="1">Uncharacterized protein</fullName>
    </submittedName>
</protein>
<accession>A0ACD3AK19</accession>
<reference evidence="1 2" key="1">
    <citation type="journal article" date="2019" name="Nat. Ecol. Evol.">
        <title>Megaphylogeny resolves global patterns of mushroom evolution.</title>
        <authorList>
            <person name="Varga T."/>
            <person name="Krizsan K."/>
            <person name="Foldi C."/>
            <person name="Dima B."/>
            <person name="Sanchez-Garcia M."/>
            <person name="Sanchez-Ramirez S."/>
            <person name="Szollosi G.J."/>
            <person name="Szarkandi J.G."/>
            <person name="Papp V."/>
            <person name="Albert L."/>
            <person name="Andreopoulos W."/>
            <person name="Angelini C."/>
            <person name="Antonin V."/>
            <person name="Barry K.W."/>
            <person name="Bougher N.L."/>
            <person name="Buchanan P."/>
            <person name="Buyck B."/>
            <person name="Bense V."/>
            <person name="Catcheside P."/>
            <person name="Chovatia M."/>
            <person name="Cooper J."/>
            <person name="Damon W."/>
            <person name="Desjardin D."/>
            <person name="Finy P."/>
            <person name="Geml J."/>
            <person name="Haridas S."/>
            <person name="Hughes K."/>
            <person name="Justo A."/>
            <person name="Karasinski D."/>
            <person name="Kautmanova I."/>
            <person name="Kiss B."/>
            <person name="Kocsube S."/>
            <person name="Kotiranta H."/>
            <person name="LaButti K.M."/>
            <person name="Lechner B.E."/>
            <person name="Liimatainen K."/>
            <person name="Lipzen A."/>
            <person name="Lukacs Z."/>
            <person name="Mihaltcheva S."/>
            <person name="Morgado L.N."/>
            <person name="Niskanen T."/>
            <person name="Noordeloos M.E."/>
            <person name="Ohm R.A."/>
            <person name="Ortiz-Santana B."/>
            <person name="Ovrebo C."/>
            <person name="Racz N."/>
            <person name="Riley R."/>
            <person name="Savchenko A."/>
            <person name="Shiryaev A."/>
            <person name="Soop K."/>
            <person name="Spirin V."/>
            <person name="Szebenyi C."/>
            <person name="Tomsovsky M."/>
            <person name="Tulloss R.E."/>
            <person name="Uehling J."/>
            <person name="Grigoriev I.V."/>
            <person name="Vagvolgyi C."/>
            <person name="Papp T."/>
            <person name="Martin F.M."/>
            <person name="Miettinen O."/>
            <person name="Hibbett D.S."/>
            <person name="Nagy L.G."/>
        </authorList>
    </citation>
    <scope>NUCLEOTIDE SEQUENCE [LARGE SCALE GENOMIC DNA]</scope>
    <source>
        <strain evidence="1 2">NL-1719</strain>
    </source>
</reference>
<organism evidence="1 2">
    <name type="scientific">Pluteus cervinus</name>
    <dbReference type="NCBI Taxonomy" id="181527"/>
    <lineage>
        <taxon>Eukaryota</taxon>
        <taxon>Fungi</taxon>
        <taxon>Dikarya</taxon>
        <taxon>Basidiomycota</taxon>
        <taxon>Agaricomycotina</taxon>
        <taxon>Agaricomycetes</taxon>
        <taxon>Agaricomycetidae</taxon>
        <taxon>Agaricales</taxon>
        <taxon>Pluteineae</taxon>
        <taxon>Pluteaceae</taxon>
        <taxon>Pluteus</taxon>
    </lineage>
</organism>
<evidence type="ECO:0000313" key="2">
    <source>
        <dbReference type="Proteomes" id="UP000308600"/>
    </source>
</evidence>
<dbReference type="Proteomes" id="UP000308600">
    <property type="component" value="Unassembled WGS sequence"/>
</dbReference>
<sequence>MNNSWAFHPHENHPRVTHSVTPSFGQPSRYYPPFPEAPQQQQPQPSSSAAWQNLQPRTNLTSTTAGAYGYEPGRWSTPPRPASAHPYPHYPIAQTTHSAGSASTPSSASWGAPTPASSWGPLSPPTINQPNSSFVHLNQAGYPMAVTAGHDSNFISNGYATNASISPGPGGDGANNPAWTTLAGWGTGSEPKKTKKKKRKDYPPAHMAFQTSSMPTPANATHPYYQQSLYPPQAYPTPQPPSQAANAYPPSHAVSALGPSASPTPSYAQPDMYTAGNLAKRPLDWRADYEPKSRAAYLLRVTKNRSEVKEYSDSVRRILHPLLLHTNPPPVDLDLRDNPLEPGSLEFPNLQRPHNDLDFAQLATTPAASILRLYHPRLPWYIDIHQTHCNGVTVFDILTQMFAQLMAQIQGRHYWNDVLSDEDRSRIVEAYSARCEGDSEEIGRGVLQIDFLGSKVVFEGLVRGRNGMWEIKTRKEEYSV</sequence>
<name>A0ACD3AK19_9AGAR</name>
<gene>
    <name evidence="1" type="ORF">BDN72DRAFT_845801</name>
</gene>
<dbReference type="EMBL" id="ML208444">
    <property type="protein sequence ID" value="TFK65212.1"/>
    <property type="molecule type" value="Genomic_DNA"/>
</dbReference>